<evidence type="ECO:0000259" key="3">
    <source>
        <dbReference type="Pfam" id="PF25876"/>
    </source>
</evidence>
<evidence type="ECO:0000313" key="8">
    <source>
        <dbReference type="Proteomes" id="UP001595935"/>
    </source>
</evidence>
<dbReference type="PANTHER" id="PTHR30158:SF23">
    <property type="entry name" value="MULTIDRUG RESISTANCE PROTEIN MEXA"/>
    <property type="match status" value="1"/>
</dbReference>
<evidence type="ECO:0000259" key="4">
    <source>
        <dbReference type="Pfam" id="PF25917"/>
    </source>
</evidence>
<dbReference type="InterPro" id="IPR058624">
    <property type="entry name" value="MdtA-like_HH"/>
</dbReference>
<protein>
    <submittedName>
        <fullName evidence="7">Efflux RND transporter periplasmic adaptor subunit</fullName>
    </submittedName>
</protein>
<dbReference type="Gene3D" id="2.40.50.100">
    <property type="match status" value="1"/>
</dbReference>
<evidence type="ECO:0000313" key="7">
    <source>
        <dbReference type="EMBL" id="MFC4750051.1"/>
    </source>
</evidence>
<dbReference type="InterPro" id="IPR058626">
    <property type="entry name" value="MdtA-like_b-barrel"/>
</dbReference>
<sequence>MNPENSRIPQNLTRENVQPIKTIMKMKNVIITSFILALVLSSCADKNQAPAAPAPPVLPVLAITSANTTTDAEYPAAIQGTVDVEIRPQVSGNLERVYVDEGAYVSKGQTLFKINERPFREQLNNALANLHAAEAALINAQLEVDKLTPLVQNKVVSDYQLKTAKASQKIAAANIEQAKAMVGSAKINLGYTNVTAPVSGYIGRLPKKQGSLVSATDVEALTTLSDVHEVFAYFSLGETDFINFKAQYAGSSLGDKIKKLPPVTLILADNNAYPQTGKIDMVDGQFDKTTGAITIRATFPNANGTLRSGNTGKIRLGLNHDDAILVPQAATVEMQDKVFVFTVGKDNKVTKMPITIVGKSGTNYLIKEGVKSGDQIVISGIDKLQDGQAIQPQKSANVVEVTNKK</sequence>
<dbReference type="Proteomes" id="UP001595935">
    <property type="component" value="Unassembled WGS sequence"/>
</dbReference>
<evidence type="ECO:0000259" key="6">
    <source>
        <dbReference type="Pfam" id="PF25967"/>
    </source>
</evidence>
<organism evidence="7 8">
    <name type="scientific">Flavobacterium branchiicola</name>
    <dbReference type="NCBI Taxonomy" id="1114875"/>
    <lineage>
        <taxon>Bacteria</taxon>
        <taxon>Pseudomonadati</taxon>
        <taxon>Bacteroidota</taxon>
        <taxon>Flavobacteriia</taxon>
        <taxon>Flavobacteriales</taxon>
        <taxon>Flavobacteriaceae</taxon>
        <taxon>Flavobacterium</taxon>
    </lineage>
</organism>
<dbReference type="Pfam" id="PF25967">
    <property type="entry name" value="RND-MFP_C"/>
    <property type="match status" value="1"/>
</dbReference>
<keyword evidence="8" id="KW-1185">Reference proteome</keyword>
<feature type="domain" description="Multidrug resistance protein MdtA-like beta-barrel" evidence="5">
    <location>
        <begin position="234"/>
        <end position="317"/>
    </location>
</feature>
<dbReference type="InterPro" id="IPR058627">
    <property type="entry name" value="MdtA-like_C"/>
</dbReference>
<dbReference type="PANTHER" id="PTHR30158">
    <property type="entry name" value="ACRA/E-RELATED COMPONENT OF DRUG EFFLUX TRANSPORTER"/>
    <property type="match status" value="1"/>
</dbReference>
<dbReference type="Gene3D" id="2.40.420.20">
    <property type="match status" value="1"/>
</dbReference>
<dbReference type="InterPro" id="IPR058625">
    <property type="entry name" value="MdtA-like_BSH"/>
</dbReference>
<dbReference type="Pfam" id="PF25944">
    <property type="entry name" value="Beta-barrel_RND"/>
    <property type="match status" value="1"/>
</dbReference>
<dbReference type="InterPro" id="IPR006143">
    <property type="entry name" value="RND_pump_MFP"/>
</dbReference>
<accession>A0ABV9PL15</accession>
<comment type="caution">
    <text evidence="7">The sequence shown here is derived from an EMBL/GenBank/DDBJ whole genome shotgun (WGS) entry which is preliminary data.</text>
</comment>
<evidence type="ECO:0000256" key="2">
    <source>
        <dbReference type="ARBA" id="ARBA00009477"/>
    </source>
</evidence>
<dbReference type="Gene3D" id="1.10.287.470">
    <property type="entry name" value="Helix hairpin bin"/>
    <property type="match status" value="1"/>
</dbReference>
<comment type="subcellular location">
    <subcellularLocation>
        <location evidence="1">Cell envelope</location>
    </subcellularLocation>
</comment>
<dbReference type="NCBIfam" id="TIGR01730">
    <property type="entry name" value="RND_mfp"/>
    <property type="match status" value="1"/>
</dbReference>
<dbReference type="Pfam" id="PF25876">
    <property type="entry name" value="HH_MFP_RND"/>
    <property type="match status" value="1"/>
</dbReference>
<dbReference type="SUPFAM" id="SSF111369">
    <property type="entry name" value="HlyD-like secretion proteins"/>
    <property type="match status" value="1"/>
</dbReference>
<feature type="domain" description="Multidrug resistance protein MdtA-like barrel-sandwich hybrid" evidence="4">
    <location>
        <begin position="84"/>
        <end position="222"/>
    </location>
</feature>
<reference evidence="8" key="1">
    <citation type="journal article" date="2019" name="Int. J. Syst. Evol. Microbiol.">
        <title>The Global Catalogue of Microorganisms (GCM) 10K type strain sequencing project: providing services to taxonomists for standard genome sequencing and annotation.</title>
        <authorList>
            <consortium name="The Broad Institute Genomics Platform"/>
            <consortium name="The Broad Institute Genome Sequencing Center for Infectious Disease"/>
            <person name="Wu L."/>
            <person name="Ma J."/>
        </authorList>
    </citation>
    <scope>NUCLEOTIDE SEQUENCE [LARGE SCALE GENOMIC DNA]</scope>
    <source>
        <strain evidence="8">WYCCWR 13023</strain>
    </source>
</reference>
<evidence type="ECO:0000256" key="1">
    <source>
        <dbReference type="ARBA" id="ARBA00004196"/>
    </source>
</evidence>
<gene>
    <name evidence="7" type="ORF">ACFO5S_21540</name>
</gene>
<dbReference type="RefSeq" id="WP_213260050.1">
    <property type="nucleotide sequence ID" value="NZ_JAGYWA010000011.1"/>
</dbReference>
<dbReference type="EMBL" id="JBHSGV010000011">
    <property type="protein sequence ID" value="MFC4750051.1"/>
    <property type="molecule type" value="Genomic_DNA"/>
</dbReference>
<proteinExistence type="inferred from homology"/>
<dbReference type="Pfam" id="PF25917">
    <property type="entry name" value="BSH_RND"/>
    <property type="match status" value="1"/>
</dbReference>
<name>A0ABV9PL15_9FLAO</name>
<comment type="similarity">
    <text evidence="2">Belongs to the membrane fusion protein (MFP) (TC 8.A.1) family.</text>
</comment>
<dbReference type="Gene3D" id="2.40.30.170">
    <property type="match status" value="1"/>
</dbReference>
<evidence type="ECO:0000259" key="5">
    <source>
        <dbReference type="Pfam" id="PF25944"/>
    </source>
</evidence>
<feature type="domain" description="Multidrug resistance protein MdtA-like C-terminal permuted SH3" evidence="6">
    <location>
        <begin position="322"/>
        <end position="383"/>
    </location>
</feature>
<feature type="domain" description="Multidrug resistance protein MdtA-like alpha-helical hairpin" evidence="3">
    <location>
        <begin position="122"/>
        <end position="192"/>
    </location>
</feature>